<accession>A0A0A9G427</accession>
<organism evidence="1">
    <name type="scientific">Arundo donax</name>
    <name type="common">Giant reed</name>
    <name type="synonym">Donax arundinaceus</name>
    <dbReference type="NCBI Taxonomy" id="35708"/>
    <lineage>
        <taxon>Eukaryota</taxon>
        <taxon>Viridiplantae</taxon>
        <taxon>Streptophyta</taxon>
        <taxon>Embryophyta</taxon>
        <taxon>Tracheophyta</taxon>
        <taxon>Spermatophyta</taxon>
        <taxon>Magnoliopsida</taxon>
        <taxon>Liliopsida</taxon>
        <taxon>Poales</taxon>
        <taxon>Poaceae</taxon>
        <taxon>PACMAD clade</taxon>
        <taxon>Arundinoideae</taxon>
        <taxon>Arundineae</taxon>
        <taxon>Arundo</taxon>
    </lineage>
</organism>
<dbReference type="EMBL" id="GBRH01178056">
    <property type="protein sequence ID" value="JAE19840.1"/>
    <property type="molecule type" value="Transcribed_RNA"/>
</dbReference>
<reference evidence="1" key="1">
    <citation type="submission" date="2014-09" db="EMBL/GenBank/DDBJ databases">
        <authorList>
            <person name="Magalhaes I.L.F."/>
            <person name="Oliveira U."/>
            <person name="Santos F.R."/>
            <person name="Vidigal T.H.D.A."/>
            <person name="Brescovit A.D."/>
            <person name="Santos A.J."/>
        </authorList>
    </citation>
    <scope>NUCLEOTIDE SEQUENCE</scope>
    <source>
        <tissue evidence="1">Shoot tissue taken approximately 20 cm above the soil surface</tissue>
    </source>
</reference>
<sequence>MVVAEAALGE</sequence>
<reference evidence="1" key="2">
    <citation type="journal article" date="2015" name="Data Brief">
        <title>Shoot transcriptome of the giant reed, Arundo donax.</title>
        <authorList>
            <person name="Barrero R.A."/>
            <person name="Guerrero F.D."/>
            <person name="Moolhuijzen P."/>
            <person name="Goolsby J.A."/>
            <person name="Tidwell J."/>
            <person name="Bellgard S.E."/>
            <person name="Bellgard M.I."/>
        </authorList>
    </citation>
    <scope>NUCLEOTIDE SEQUENCE</scope>
    <source>
        <tissue evidence="1">Shoot tissue taken approximately 20 cm above the soil surface</tissue>
    </source>
</reference>
<evidence type="ECO:0000313" key="1">
    <source>
        <dbReference type="EMBL" id="JAE19840.1"/>
    </source>
</evidence>
<name>A0A0A9G427_ARUDO</name>
<proteinExistence type="predicted"/>
<protein>
    <submittedName>
        <fullName evidence="1">Uncharacterized protein</fullName>
    </submittedName>
</protein>